<organism evidence="1">
    <name type="scientific">viral metagenome</name>
    <dbReference type="NCBI Taxonomy" id="1070528"/>
    <lineage>
        <taxon>unclassified sequences</taxon>
        <taxon>metagenomes</taxon>
        <taxon>organismal metagenomes</taxon>
    </lineage>
</organism>
<name>A0A6C0EBZ5_9ZZZZ</name>
<evidence type="ECO:0000313" key="1">
    <source>
        <dbReference type="EMBL" id="QHT25789.1"/>
    </source>
</evidence>
<dbReference type="AlphaFoldDB" id="A0A6C0EBZ5"/>
<accession>A0A6C0EBZ5</accession>
<dbReference type="EMBL" id="MN739775">
    <property type="protein sequence ID" value="QHT25789.1"/>
    <property type="molecule type" value="Genomic_DNA"/>
</dbReference>
<protein>
    <submittedName>
        <fullName evidence="1">Uncharacterized protein</fullName>
    </submittedName>
</protein>
<reference evidence="1" key="1">
    <citation type="journal article" date="2020" name="Nature">
        <title>Giant virus diversity and host interactions through global metagenomics.</title>
        <authorList>
            <person name="Schulz F."/>
            <person name="Roux S."/>
            <person name="Paez-Espino D."/>
            <person name="Jungbluth S."/>
            <person name="Walsh D.A."/>
            <person name="Denef V.J."/>
            <person name="McMahon K.D."/>
            <person name="Konstantinidis K.T."/>
            <person name="Eloe-Fadrosh E.A."/>
            <person name="Kyrpides N.C."/>
            <person name="Woyke T."/>
        </authorList>
    </citation>
    <scope>NUCLEOTIDE SEQUENCE</scope>
    <source>
        <strain evidence="1">GVMAG-M-3300023179-27</strain>
    </source>
</reference>
<sequence>MAFELGMVLVGCVDSQEKYRTEFTAFVSLQNVRVFLRESPHLSHLRRKFVMVGWDTISADDVEGRLANTIAHVLHGEDIYSDSIFDSLIRCANDGRTVVTDLYKLVDDMIKLWRDTLPNTEVVQDIDDDEYFTGTTQLLQAPSLRFQEITDGTYLTPIDDFCFDLLFEEFDDPYQTLDRRLMRKYNIAICCYGFLKQPEYVDAFCTHVCNIRDRVDDKIRELQSVFDNISRFFPSFDIQHHSILSEPWQYYIRVVALFFRIRLLR</sequence>
<proteinExistence type="predicted"/>